<evidence type="ECO:0000259" key="6">
    <source>
        <dbReference type="PROSITE" id="PS51296"/>
    </source>
</evidence>
<evidence type="ECO:0000256" key="1">
    <source>
        <dbReference type="ARBA" id="ARBA00022714"/>
    </source>
</evidence>
<dbReference type="PANTHER" id="PTHR21266">
    <property type="entry name" value="IRON-SULFUR DOMAIN CONTAINING PROTEIN"/>
    <property type="match status" value="1"/>
</dbReference>
<gene>
    <name evidence="7" type="ORF">FHX42_002299</name>
</gene>
<dbReference type="GO" id="GO:0046872">
    <property type="term" value="F:metal ion binding"/>
    <property type="evidence" value="ECO:0007669"/>
    <property type="project" value="UniProtKB-KW"/>
</dbReference>
<dbReference type="InterPro" id="IPR019251">
    <property type="entry name" value="DUF2231_TM"/>
</dbReference>
<dbReference type="InterPro" id="IPR036922">
    <property type="entry name" value="Rieske_2Fe-2S_sf"/>
</dbReference>
<dbReference type="RefSeq" id="WP_182544126.1">
    <property type="nucleotide sequence ID" value="NZ_JACGWZ010000002.1"/>
</dbReference>
<evidence type="ECO:0000313" key="7">
    <source>
        <dbReference type="EMBL" id="MBA8824952.1"/>
    </source>
</evidence>
<dbReference type="GO" id="GO:0016705">
    <property type="term" value="F:oxidoreductase activity, acting on paired donors, with incorporation or reduction of molecular oxygen"/>
    <property type="evidence" value="ECO:0007669"/>
    <property type="project" value="UniProtKB-ARBA"/>
</dbReference>
<dbReference type="GO" id="GO:0004497">
    <property type="term" value="F:monooxygenase activity"/>
    <property type="evidence" value="ECO:0007669"/>
    <property type="project" value="UniProtKB-ARBA"/>
</dbReference>
<sequence>MRPFSALDRIPETPWLDKPASALRKTVFKLLGRRKPRDVLHGVWLGHPLHPMVVQVPVGAFLSAGVVDALPHRGRGERRAAESLIRVGLLASLPATLSGATDFAHGHEEQQRTGLVHAVANGIALTSYLLSLRWRAVGAERAGRAAGWAGLLMTTAGGLMGGHLSYHQSTGANHADAVPHIAPDGWTDLGAFDELPDRIPTRRTAGEVPVVVLRDGTALHVLADRCSHASGPLHQGTVSWSAEGSPCLECPWHGSVFRVSDGSVEHGPATAPQPGFHARVVDGRVQAVVRHFPGVPAGG</sequence>
<keyword evidence="5" id="KW-0411">Iron-sulfur</keyword>
<dbReference type="AlphaFoldDB" id="A0A839DSI2"/>
<keyword evidence="8" id="KW-1185">Reference proteome</keyword>
<evidence type="ECO:0000256" key="4">
    <source>
        <dbReference type="ARBA" id="ARBA00023004"/>
    </source>
</evidence>
<dbReference type="PANTHER" id="PTHR21266:SF60">
    <property type="entry name" value="3-KETOSTEROID-9-ALPHA-MONOOXYGENASE, OXYGENASE COMPONENT"/>
    <property type="match status" value="1"/>
</dbReference>
<reference evidence="7 8" key="1">
    <citation type="submission" date="2020-07" db="EMBL/GenBank/DDBJ databases">
        <title>Sequencing the genomes of 1000 actinobacteria strains.</title>
        <authorList>
            <person name="Klenk H.-P."/>
        </authorList>
    </citation>
    <scope>NUCLEOTIDE SEQUENCE [LARGE SCALE GENOMIC DNA]</scope>
    <source>
        <strain evidence="7 8">DSM 45975</strain>
    </source>
</reference>
<dbReference type="Proteomes" id="UP000569329">
    <property type="component" value="Unassembled WGS sequence"/>
</dbReference>
<dbReference type="Gene3D" id="2.102.10.10">
    <property type="entry name" value="Rieske [2Fe-2S] iron-sulphur domain"/>
    <property type="match status" value="1"/>
</dbReference>
<evidence type="ECO:0000256" key="3">
    <source>
        <dbReference type="ARBA" id="ARBA00023002"/>
    </source>
</evidence>
<evidence type="ECO:0000313" key="8">
    <source>
        <dbReference type="Proteomes" id="UP000569329"/>
    </source>
</evidence>
<dbReference type="PROSITE" id="PS51296">
    <property type="entry name" value="RIESKE"/>
    <property type="match status" value="1"/>
</dbReference>
<protein>
    <submittedName>
        <fullName evidence="7">Nitrite reductase/ring-hydroxylating ferredoxin subunit/uncharacterized membrane protein</fullName>
    </submittedName>
</protein>
<organism evidence="7 8">
    <name type="scientific">Halosaccharopolyspora lacisalsi</name>
    <dbReference type="NCBI Taxonomy" id="1000566"/>
    <lineage>
        <taxon>Bacteria</taxon>
        <taxon>Bacillati</taxon>
        <taxon>Actinomycetota</taxon>
        <taxon>Actinomycetes</taxon>
        <taxon>Pseudonocardiales</taxon>
        <taxon>Pseudonocardiaceae</taxon>
        <taxon>Halosaccharopolyspora</taxon>
    </lineage>
</organism>
<dbReference type="CDD" id="cd03467">
    <property type="entry name" value="Rieske"/>
    <property type="match status" value="1"/>
</dbReference>
<dbReference type="Pfam" id="PF00355">
    <property type="entry name" value="Rieske"/>
    <property type="match status" value="1"/>
</dbReference>
<dbReference type="InterPro" id="IPR017941">
    <property type="entry name" value="Rieske_2Fe-2S"/>
</dbReference>
<proteinExistence type="predicted"/>
<dbReference type="GO" id="GO:0051537">
    <property type="term" value="F:2 iron, 2 sulfur cluster binding"/>
    <property type="evidence" value="ECO:0007669"/>
    <property type="project" value="UniProtKB-KW"/>
</dbReference>
<keyword evidence="4" id="KW-0408">Iron</keyword>
<dbReference type="SUPFAM" id="SSF50022">
    <property type="entry name" value="ISP domain"/>
    <property type="match status" value="1"/>
</dbReference>
<dbReference type="EMBL" id="JACGWZ010000002">
    <property type="protein sequence ID" value="MBA8824952.1"/>
    <property type="molecule type" value="Genomic_DNA"/>
</dbReference>
<keyword evidence="3" id="KW-0560">Oxidoreductase</keyword>
<dbReference type="Pfam" id="PF09990">
    <property type="entry name" value="DUF2231"/>
    <property type="match status" value="1"/>
</dbReference>
<feature type="domain" description="Rieske" evidence="6">
    <location>
        <begin position="186"/>
        <end position="287"/>
    </location>
</feature>
<comment type="caution">
    <text evidence="7">The sequence shown here is derived from an EMBL/GenBank/DDBJ whole genome shotgun (WGS) entry which is preliminary data.</text>
</comment>
<keyword evidence="2" id="KW-0479">Metal-binding</keyword>
<keyword evidence="1" id="KW-0001">2Fe-2S</keyword>
<dbReference type="InterPro" id="IPR050584">
    <property type="entry name" value="Cholesterol_7-desaturase"/>
</dbReference>
<accession>A0A839DSI2</accession>
<name>A0A839DSI2_9PSEU</name>
<evidence type="ECO:0000256" key="2">
    <source>
        <dbReference type="ARBA" id="ARBA00022723"/>
    </source>
</evidence>
<evidence type="ECO:0000256" key="5">
    <source>
        <dbReference type="ARBA" id="ARBA00023014"/>
    </source>
</evidence>